<dbReference type="KEGG" id="ehx:EMIHUDRAFT_102025"/>
<organism evidence="2 3">
    <name type="scientific">Emiliania huxleyi (strain CCMP1516)</name>
    <dbReference type="NCBI Taxonomy" id="280463"/>
    <lineage>
        <taxon>Eukaryota</taxon>
        <taxon>Haptista</taxon>
        <taxon>Haptophyta</taxon>
        <taxon>Prymnesiophyceae</taxon>
        <taxon>Isochrysidales</taxon>
        <taxon>Noelaerhabdaceae</taxon>
        <taxon>Emiliania</taxon>
    </lineage>
</organism>
<protein>
    <recommendedName>
        <fullName evidence="4">Hexosyltransferase</fullName>
    </recommendedName>
</protein>
<evidence type="ECO:0000313" key="3">
    <source>
        <dbReference type="Proteomes" id="UP000013827"/>
    </source>
</evidence>
<feature type="region of interest" description="Disordered" evidence="1">
    <location>
        <begin position="408"/>
        <end position="427"/>
    </location>
</feature>
<name>A0A0D3J927_EMIH1</name>
<dbReference type="RefSeq" id="XP_005772441.1">
    <property type="nucleotide sequence ID" value="XM_005772384.1"/>
</dbReference>
<evidence type="ECO:0008006" key="4">
    <source>
        <dbReference type="Google" id="ProtNLM"/>
    </source>
</evidence>
<feature type="compositionally biased region" description="Basic residues" evidence="1">
    <location>
        <begin position="414"/>
        <end position="425"/>
    </location>
</feature>
<dbReference type="AlphaFoldDB" id="A0A0D3J927"/>
<dbReference type="EnsemblProtists" id="EOD20012">
    <property type="protein sequence ID" value="EOD20012"/>
    <property type="gene ID" value="EMIHUDRAFT_102025"/>
</dbReference>
<dbReference type="PaxDb" id="2903-EOD20012"/>
<reference evidence="2" key="2">
    <citation type="submission" date="2024-10" db="UniProtKB">
        <authorList>
            <consortium name="EnsemblProtists"/>
        </authorList>
    </citation>
    <scope>IDENTIFICATION</scope>
</reference>
<proteinExistence type="predicted"/>
<accession>A0A0D3J927</accession>
<keyword evidence="3" id="KW-1185">Reference proteome</keyword>
<dbReference type="Proteomes" id="UP000013827">
    <property type="component" value="Unassembled WGS sequence"/>
</dbReference>
<dbReference type="GeneID" id="17265510"/>
<evidence type="ECO:0000256" key="1">
    <source>
        <dbReference type="SAM" id="MobiDB-lite"/>
    </source>
</evidence>
<reference evidence="3" key="1">
    <citation type="journal article" date="2013" name="Nature">
        <title>Pan genome of the phytoplankton Emiliania underpins its global distribution.</title>
        <authorList>
            <person name="Read B.A."/>
            <person name="Kegel J."/>
            <person name="Klute M.J."/>
            <person name="Kuo A."/>
            <person name="Lefebvre S.C."/>
            <person name="Maumus F."/>
            <person name="Mayer C."/>
            <person name="Miller J."/>
            <person name="Monier A."/>
            <person name="Salamov A."/>
            <person name="Young J."/>
            <person name="Aguilar M."/>
            <person name="Claverie J.M."/>
            <person name="Frickenhaus S."/>
            <person name="Gonzalez K."/>
            <person name="Herman E.K."/>
            <person name="Lin Y.C."/>
            <person name="Napier J."/>
            <person name="Ogata H."/>
            <person name="Sarno A.F."/>
            <person name="Shmutz J."/>
            <person name="Schroeder D."/>
            <person name="de Vargas C."/>
            <person name="Verret F."/>
            <person name="von Dassow P."/>
            <person name="Valentin K."/>
            <person name="Van de Peer Y."/>
            <person name="Wheeler G."/>
            <person name="Dacks J.B."/>
            <person name="Delwiche C.F."/>
            <person name="Dyhrman S.T."/>
            <person name="Glockner G."/>
            <person name="John U."/>
            <person name="Richards T."/>
            <person name="Worden A.Z."/>
            <person name="Zhang X."/>
            <person name="Grigoriev I.V."/>
            <person name="Allen A.E."/>
            <person name="Bidle K."/>
            <person name="Borodovsky M."/>
            <person name="Bowler C."/>
            <person name="Brownlee C."/>
            <person name="Cock J.M."/>
            <person name="Elias M."/>
            <person name="Gladyshev V.N."/>
            <person name="Groth M."/>
            <person name="Guda C."/>
            <person name="Hadaegh A."/>
            <person name="Iglesias-Rodriguez M.D."/>
            <person name="Jenkins J."/>
            <person name="Jones B.M."/>
            <person name="Lawson T."/>
            <person name="Leese F."/>
            <person name="Lindquist E."/>
            <person name="Lobanov A."/>
            <person name="Lomsadze A."/>
            <person name="Malik S.B."/>
            <person name="Marsh M.E."/>
            <person name="Mackinder L."/>
            <person name="Mock T."/>
            <person name="Mueller-Roeber B."/>
            <person name="Pagarete A."/>
            <person name="Parker M."/>
            <person name="Probert I."/>
            <person name="Quesneville H."/>
            <person name="Raines C."/>
            <person name="Rensing S.A."/>
            <person name="Riano-Pachon D.M."/>
            <person name="Richier S."/>
            <person name="Rokitta S."/>
            <person name="Shiraiwa Y."/>
            <person name="Soanes D.M."/>
            <person name="van der Giezen M."/>
            <person name="Wahlund T.M."/>
            <person name="Williams B."/>
            <person name="Wilson W."/>
            <person name="Wolfe G."/>
            <person name="Wurch L.L."/>
        </authorList>
    </citation>
    <scope>NUCLEOTIDE SEQUENCE</scope>
</reference>
<sequence>MSAAAAAAAAAVSVRPPAGFAVIGIIGPDNAKLRSSLRGWTEAVSPAVLARFAISLRDRASAQWPAQVTAAEPDIDFLDCLGQRSGAGVVIISLFDAWLRHAVARYPHATFVGRADSDAVPSPSWLLAMLAAESERQAQHGGVGEQHVYAGSMQWYHWDELAFRPWGWGMGPHGAHRRAVHENPKHCTAEPSPRCAGPFPFAAGPLLMLSKPLARWYTRSAAVAKAVSAALDSRLNRTRGHGDDTDGGKDLSLAEARARGHFLPLSEPGDLDVRIFDDVFLGHAFCVGDGGGVGGHSAGGVGGVSNLTILALPPGLIEDFPCGGGKSGCQSGLRRFNWTVSGAPLIAHHIRKPEYVPQALAQLRRAPFAIPHAAECRPFSPAHTPAPRPYCLREGRSWQWCTLPFKPAPPMKQPPRKPLKPKPKGTAKPTFWDIFRGLC</sequence>
<evidence type="ECO:0000313" key="2">
    <source>
        <dbReference type="EnsemblProtists" id="EOD20012"/>
    </source>
</evidence>
<dbReference type="HOGENOM" id="CLU_671627_0_0_1"/>